<dbReference type="InterPro" id="IPR010290">
    <property type="entry name" value="TM_effector"/>
</dbReference>
<sequence>MVGNRAMKDTGSFRSFRHRNFRIYYISTTLNNTGTWVQRIAQNWLVLEITDNALWLGVVVALQSAPSLFSFFGGTLADRISKPKLLAFTSFSGFLWAGTLGLLVVTHRVQLWHVLLIALALGITSAVDGPVRHSFLPELVPEEDIPNSVALNSVNFNTARLIGPALSGFMIEAFDTGPSFLLNSISFLAVIAAVLMIDHDELYRKAPRTGALFSEAIKYIRARPDLMAMMLIIFFFATFGVNPELFSAIMATKAFGLHAGEFGLLGSVIALGSLSATLIATKKEHAPGLARVIKFAIFTGCAIILSAFMPTYLLYAMALPIYGFGMLTTAVASNTTIQLSSAPEIRGRVIGIYLAMWMGFAPGSAPLLGWITEHCGARIAIGFSGSVTVIGVSTIAWLYRGRLNPPKNLSLDVLVGR</sequence>
<evidence type="ECO:0000256" key="7">
    <source>
        <dbReference type="SAM" id="Phobius"/>
    </source>
</evidence>
<dbReference type="CDD" id="cd06173">
    <property type="entry name" value="MFS_MefA_like"/>
    <property type="match status" value="1"/>
</dbReference>
<dbReference type="PANTHER" id="PTHR23513:SF11">
    <property type="entry name" value="STAPHYLOFERRIN A TRANSPORTER"/>
    <property type="match status" value="1"/>
</dbReference>
<feature type="transmembrane region" description="Helical" evidence="7">
    <location>
        <begin position="53"/>
        <end position="73"/>
    </location>
</feature>
<dbReference type="Pfam" id="PF05977">
    <property type="entry name" value="MFS_3"/>
    <property type="match status" value="1"/>
</dbReference>
<dbReference type="PANTHER" id="PTHR23513">
    <property type="entry name" value="INTEGRAL MEMBRANE EFFLUX PROTEIN-RELATED"/>
    <property type="match status" value="1"/>
</dbReference>
<feature type="transmembrane region" description="Helical" evidence="7">
    <location>
        <begin position="292"/>
        <end position="313"/>
    </location>
</feature>
<feature type="transmembrane region" description="Helical" evidence="7">
    <location>
        <begin position="111"/>
        <end position="128"/>
    </location>
</feature>
<dbReference type="SUPFAM" id="SSF103473">
    <property type="entry name" value="MFS general substrate transporter"/>
    <property type="match status" value="1"/>
</dbReference>
<comment type="caution">
    <text evidence="8">The sequence shown here is derived from an EMBL/GenBank/DDBJ whole genome shotgun (WGS) entry which is preliminary data.</text>
</comment>
<keyword evidence="6 7" id="KW-0472">Membrane</keyword>
<feature type="transmembrane region" description="Helical" evidence="7">
    <location>
        <begin position="226"/>
        <end position="250"/>
    </location>
</feature>
<dbReference type="AlphaFoldDB" id="A0A965GCL8"/>
<dbReference type="Gene3D" id="1.20.1250.20">
    <property type="entry name" value="MFS general substrate transporter like domains"/>
    <property type="match status" value="1"/>
</dbReference>
<comment type="subcellular location">
    <subcellularLocation>
        <location evidence="1">Cell membrane</location>
        <topology evidence="1">Multi-pass membrane protein</topology>
    </subcellularLocation>
</comment>
<feature type="transmembrane region" description="Helical" evidence="7">
    <location>
        <begin position="85"/>
        <end position="105"/>
    </location>
</feature>
<evidence type="ECO:0000256" key="2">
    <source>
        <dbReference type="ARBA" id="ARBA00022448"/>
    </source>
</evidence>
<evidence type="ECO:0000256" key="5">
    <source>
        <dbReference type="ARBA" id="ARBA00022989"/>
    </source>
</evidence>
<name>A0A965GCL8_9PROT</name>
<keyword evidence="5 7" id="KW-1133">Transmembrane helix</keyword>
<evidence type="ECO:0000256" key="3">
    <source>
        <dbReference type="ARBA" id="ARBA00022475"/>
    </source>
</evidence>
<feature type="transmembrane region" description="Helical" evidence="7">
    <location>
        <begin position="262"/>
        <end position="280"/>
    </location>
</feature>
<dbReference type="InterPro" id="IPR036259">
    <property type="entry name" value="MFS_trans_sf"/>
</dbReference>
<feature type="transmembrane region" description="Helical" evidence="7">
    <location>
        <begin position="319"/>
        <end position="337"/>
    </location>
</feature>
<evidence type="ECO:0000256" key="1">
    <source>
        <dbReference type="ARBA" id="ARBA00004651"/>
    </source>
</evidence>
<evidence type="ECO:0000313" key="8">
    <source>
        <dbReference type="EMBL" id="NBR93636.1"/>
    </source>
</evidence>
<feature type="transmembrane region" description="Helical" evidence="7">
    <location>
        <begin position="349"/>
        <end position="371"/>
    </location>
</feature>
<dbReference type="Proteomes" id="UP000740727">
    <property type="component" value="Unassembled WGS sequence"/>
</dbReference>
<organism evidence="8 9">
    <name type="scientific">Candidatus Fonsibacter lacus</name>
    <dbReference type="NCBI Taxonomy" id="2576439"/>
    <lineage>
        <taxon>Bacteria</taxon>
        <taxon>Pseudomonadati</taxon>
        <taxon>Pseudomonadota</taxon>
        <taxon>Alphaproteobacteria</taxon>
        <taxon>Candidatus Pelagibacterales</taxon>
        <taxon>Candidatus Pelagibacterales incertae sedis</taxon>
        <taxon>Candidatus Fonsibacter</taxon>
    </lineage>
</organism>
<evidence type="ECO:0000256" key="6">
    <source>
        <dbReference type="ARBA" id="ARBA00023136"/>
    </source>
</evidence>
<keyword evidence="3" id="KW-1003">Cell membrane</keyword>
<evidence type="ECO:0000313" key="9">
    <source>
        <dbReference type="Proteomes" id="UP000740727"/>
    </source>
</evidence>
<reference evidence="8" key="1">
    <citation type="submission" date="2018-10" db="EMBL/GenBank/DDBJ databases">
        <title>Iterative Subtractive Binning of Freshwater Chronoseries Metagenomes Recovers Nearly Complete Genomes from over Four Hundred Novel Species.</title>
        <authorList>
            <person name="Rodriguez-R L.M."/>
            <person name="Tsementzi D."/>
            <person name="Luo C."/>
            <person name="Konstantinidis K.T."/>
        </authorList>
    </citation>
    <scope>NUCLEOTIDE SEQUENCE</scope>
    <source>
        <strain evidence="8">WB5_2A_028</strain>
    </source>
</reference>
<feature type="transmembrane region" description="Helical" evidence="7">
    <location>
        <begin position="377"/>
        <end position="399"/>
    </location>
</feature>
<dbReference type="GO" id="GO:0005886">
    <property type="term" value="C:plasma membrane"/>
    <property type="evidence" value="ECO:0007669"/>
    <property type="project" value="UniProtKB-SubCell"/>
</dbReference>
<proteinExistence type="predicted"/>
<feature type="transmembrane region" description="Helical" evidence="7">
    <location>
        <begin position="177"/>
        <end position="197"/>
    </location>
</feature>
<keyword evidence="4 7" id="KW-0812">Transmembrane</keyword>
<evidence type="ECO:0000256" key="4">
    <source>
        <dbReference type="ARBA" id="ARBA00022692"/>
    </source>
</evidence>
<dbReference type="EMBL" id="RFXN01000015">
    <property type="protein sequence ID" value="NBR93636.1"/>
    <property type="molecule type" value="Genomic_DNA"/>
</dbReference>
<keyword evidence="2" id="KW-0813">Transport</keyword>
<gene>
    <name evidence="8" type="ORF">EBT44_02120</name>
</gene>
<protein>
    <submittedName>
        <fullName evidence="8">MFS transporter</fullName>
    </submittedName>
</protein>
<accession>A0A965GCL8</accession>